<dbReference type="Pfam" id="PF00657">
    <property type="entry name" value="Lipase_GDSL"/>
    <property type="match status" value="1"/>
</dbReference>
<dbReference type="InterPro" id="IPR051058">
    <property type="entry name" value="GDSL_Est/Lipase"/>
</dbReference>
<organism evidence="3 4">
    <name type="scientific">Salinomyces thailandicus</name>
    <dbReference type="NCBI Taxonomy" id="706561"/>
    <lineage>
        <taxon>Eukaryota</taxon>
        <taxon>Fungi</taxon>
        <taxon>Dikarya</taxon>
        <taxon>Ascomycota</taxon>
        <taxon>Pezizomycotina</taxon>
        <taxon>Dothideomycetes</taxon>
        <taxon>Dothideomycetidae</taxon>
        <taxon>Mycosphaerellales</taxon>
        <taxon>Teratosphaeriaceae</taxon>
        <taxon>Salinomyces</taxon>
    </lineage>
</organism>
<keyword evidence="4" id="KW-1185">Reference proteome</keyword>
<dbReference type="CDD" id="cd01846">
    <property type="entry name" value="fatty_acyltransferase_like"/>
    <property type="match status" value="1"/>
</dbReference>
<dbReference type="GO" id="GO:0016788">
    <property type="term" value="F:hydrolase activity, acting on ester bonds"/>
    <property type="evidence" value="ECO:0007669"/>
    <property type="project" value="InterPro"/>
</dbReference>
<dbReference type="InterPro" id="IPR001087">
    <property type="entry name" value="GDSL"/>
</dbReference>
<dbReference type="EMBL" id="NAJL01000008">
    <property type="protein sequence ID" value="TKA31388.1"/>
    <property type="molecule type" value="Genomic_DNA"/>
</dbReference>
<sequence>MFRLITSALLAPATGVFAWPPGHHGGPWLHNNPAVAQQKWSLKNFTSLVIFGDSYSDDSRLAYFSNNDGAPPPVGYVNPANYDASTGGRVWPQYIAQYSGANIYNYAVSGAVCSNDITPRYYATIDAPFPDIAGYEVPAYIADSGYTYANGTKFLIEPQDETVYAIWIGTNDLGYQAFIEDEQVPGTDLTTYLDCVYDQLSRVYDNGGRYFVIMNVAPLNLGPEYGIPGLGGVGPNKYWPDKGDAVGGNLTEISGRMLEQVVTVNAVYDYRTPFEVEIAKRYSGASFAVYDVHGLMTEIHDNPSAYLNGTAPLNVTGFINHCNLTGGDCAANPSPDSFLWYDELHPSEQTDRVIARNFLDVVGGESRALRVFAIHMHVDTYAIMVLNGLSLGIHCADVRFL</sequence>
<gene>
    <name evidence="3" type="ORF">B0A50_02234</name>
</gene>
<keyword evidence="2" id="KW-0732">Signal</keyword>
<evidence type="ECO:0000313" key="3">
    <source>
        <dbReference type="EMBL" id="TKA31388.1"/>
    </source>
</evidence>
<dbReference type="AlphaFoldDB" id="A0A4U0U8A4"/>
<feature type="signal peptide" evidence="2">
    <location>
        <begin position="1"/>
        <end position="18"/>
    </location>
</feature>
<comment type="caution">
    <text evidence="3">The sequence shown here is derived from an EMBL/GenBank/DDBJ whole genome shotgun (WGS) entry which is preliminary data.</text>
</comment>
<evidence type="ECO:0000256" key="2">
    <source>
        <dbReference type="SAM" id="SignalP"/>
    </source>
</evidence>
<keyword evidence="1" id="KW-0378">Hydrolase</keyword>
<evidence type="ECO:0000313" key="4">
    <source>
        <dbReference type="Proteomes" id="UP000308549"/>
    </source>
</evidence>
<proteinExistence type="predicted"/>
<dbReference type="SUPFAM" id="SSF52266">
    <property type="entry name" value="SGNH hydrolase"/>
    <property type="match status" value="1"/>
</dbReference>
<evidence type="ECO:0000256" key="1">
    <source>
        <dbReference type="ARBA" id="ARBA00022801"/>
    </source>
</evidence>
<dbReference type="Proteomes" id="UP000308549">
    <property type="component" value="Unassembled WGS sequence"/>
</dbReference>
<feature type="chain" id="PRO_5020570953" evidence="2">
    <location>
        <begin position="19"/>
        <end position="401"/>
    </location>
</feature>
<dbReference type="PANTHER" id="PTHR45648">
    <property type="entry name" value="GDSL LIPASE/ACYLHYDROLASE FAMILY PROTEIN (AFU_ORTHOLOGUE AFUA_4G14700)"/>
    <property type="match status" value="1"/>
</dbReference>
<dbReference type="Gene3D" id="3.40.50.1110">
    <property type="entry name" value="SGNH hydrolase"/>
    <property type="match status" value="1"/>
</dbReference>
<dbReference type="PANTHER" id="PTHR45648:SF22">
    <property type="entry name" value="GDSL LIPASE_ACYLHYDROLASE FAMILY PROTEIN (AFU_ORTHOLOGUE AFUA_4G14700)"/>
    <property type="match status" value="1"/>
</dbReference>
<protein>
    <submittedName>
        <fullName evidence="3">Uncharacterized protein</fullName>
    </submittedName>
</protein>
<reference evidence="3 4" key="1">
    <citation type="submission" date="2017-03" db="EMBL/GenBank/DDBJ databases">
        <title>Genomes of endolithic fungi from Antarctica.</title>
        <authorList>
            <person name="Coleine C."/>
            <person name="Masonjones S."/>
            <person name="Stajich J.E."/>
        </authorList>
    </citation>
    <scope>NUCLEOTIDE SEQUENCE [LARGE SCALE GENOMIC DNA]</scope>
    <source>
        <strain evidence="3 4">CCFEE 6315</strain>
    </source>
</reference>
<dbReference type="OrthoDB" id="1600564at2759"/>
<dbReference type="InterPro" id="IPR036514">
    <property type="entry name" value="SGNH_hydro_sf"/>
</dbReference>
<name>A0A4U0U8A4_9PEZI</name>
<accession>A0A4U0U8A4</accession>